<gene>
    <name evidence="2" type="ORF">ACFPP9_23820</name>
</gene>
<evidence type="ECO:0000256" key="1">
    <source>
        <dbReference type="SAM" id="MobiDB-lite"/>
    </source>
</evidence>
<feature type="region of interest" description="Disordered" evidence="1">
    <location>
        <begin position="27"/>
        <end position="53"/>
    </location>
</feature>
<proteinExistence type="predicted"/>
<protein>
    <recommendedName>
        <fullName evidence="4">ABM domain-containing protein</fullName>
    </recommendedName>
</protein>
<sequence>MKAISRGASFDIFPSYEPAEAERIIKINSDRTERFRRDDDRPTSPPVPDRPEDQVWPFGDAIFYVARFSGSPDTEAFSALVDAAGDQVVAPDRLLGGPQRDQVNYGAVIRFANEDAWRAFAASPAMKKARDAGLYRDGAHQAFFVTDPANDALAGRLRAALAGG</sequence>
<feature type="compositionally biased region" description="Basic and acidic residues" evidence="1">
    <location>
        <begin position="27"/>
        <end position="42"/>
    </location>
</feature>
<dbReference type="RefSeq" id="WP_266344417.1">
    <property type="nucleotide sequence ID" value="NZ_JAPKNH010000005.1"/>
</dbReference>
<dbReference type="Proteomes" id="UP001596150">
    <property type="component" value="Unassembled WGS sequence"/>
</dbReference>
<accession>A0ABW0Q2C6</accession>
<evidence type="ECO:0000313" key="2">
    <source>
        <dbReference type="EMBL" id="MFC5518823.1"/>
    </source>
</evidence>
<evidence type="ECO:0008006" key="4">
    <source>
        <dbReference type="Google" id="ProtNLM"/>
    </source>
</evidence>
<evidence type="ECO:0000313" key="3">
    <source>
        <dbReference type="Proteomes" id="UP001596150"/>
    </source>
</evidence>
<reference evidence="3" key="1">
    <citation type="journal article" date="2019" name="Int. J. Syst. Evol. Microbiol.">
        <title>The Global Catalogue of Microorganisms (GCM) 10K type strain sequencing project: providing services to taxonomists for standard genome sequencing and annotation.</title>
        <authorList>
            <consortium name="The Broad Institute Genomics Platform"/>
            <consortium name="The Broad Institute Genome Sequencing Center for Infectious Disease"/>
            <person name="Wu L."/>
            <person name="Ma J."/>
        </authorList>
    </citation>
    <scope>NUCLEOTIDE SEQUENCE [LARGE SCALE GENOMIC DNA]</scope>
    <source>
        <strain evidence="3">KACC 12633</strain>
    </source>
</reference>
<dbReference type="EMBL" id="JBHSML010000014">
    <property type="protein sequence ID" value="MFC5518823.1"/>
    <property type="molecule type" value="Genomic_DNA"/>
</dbReference>
<keyword evidence="3" id="KW-1185">Reference proteome</keyword>
<organism evidence="2 3">
    <name type="scientific">Kaistia terrae</name>
    <dbReference type="NCBI Taxonomy" id="537017"/>
    <lineage>
        <taxon>Bacteria</taxon>
        <taxon>Pseudomonadati</taxon>
        <taxon>Pseudomonadota</taxon>
        <taxon>Alphaproteobacteria</taxon>
        <taxon>Hyphomicrobiales</taxon>
        <taxon>Kaistiaceae</taxon>
        <taxon>Kaistia</taxon>
    </lineage>
</organism>
<name>A0ABW0Q2C6_9HYPH</name>
<comment type="caution">
    <text evidence="2">The sequence shown here is derived from an EMBL/GenBank/DDBJ whole genome shotgun (WGS) entry which is preliminary data.</text>
</comment>